<feature type="transmembrane region" description="Helical" evidence="6">
    <location>
        <begin position="33"/>
        <end position="54"/>
    </location>
</feature>
<feature type="transmembrane region" description="Helical" evidence="6">
    <location>
        <begin position="430"/>
        <end position="455"/>
    </location>
</feature>
<evidence type="ECO:0000256" key="6">
    <source>
        <dbReference type="RuleBase" id="RU368066"/>
    </source>
</evidence>
<keyword evidence="5 6" id="KW-0472">Membrane</keyword>
<feature type="transmembrane region" description="Helical" evidence="6">
    <location>
        <begin position="323"/>
        <end position="349"/>
    </location>
</feature>
<feature type="transmembrane region" description="Helical" evidence="6">
    <location>
        <begin position="250"/>
        <end position="275"/>
    </location>
</feature>
<name>A0AAN8JMH6_PATCE</name>
<comment type="caution">
    <text evidence="7">The sequence shown here is derived from an EMBL/GenBank/DDBJ whole genome shotgun (WGS) entry which is preliminary data.</text>
</comment>
<gene>
    <name evidence="7" type="ORF">SNE40_012702</name>
</gene>
<feature type="transmembrane region" description="Helical" evidence="6">
    <location>
        <begin position="530"/>
        <end position="548"/>
    </location>
</feature>
<evidence type="ECO:0000256" key="2">
    <source>
        <dbReference type="ARBA" id="ARBA00007168"/>
    </source>
</evidence>
<dbReference type="GO" id="GO:0022857">
    <property type="term" value="F:transmembrane transporter activity"/>
    <property type="evidence" value="ECO:0007669"/>
    <property type="project" value="UniProtKB-UniRule"/>
</dbReference>
<keyword evidence="4 6" id="KW-1133">Transmembrane helix</keyword>
<dbReference type="PANTHER" id="PTHR12385">
    <property type="entry name" value="CHOLINE TRANSPORTER-LIKE (SLC FAMILY 44)"/>
    <property type="match status" value="1"/>
</dbReference>
<feature type="transmembrane region" description="Helical" evidence="6">
    <location>
        <begin position="378"/>
        <end position="409"/>
    </location>
</feature>
<accession>A0AAN8JMH6</accession>
<evidence type="ECO:0000313" key="7">
    <source>
        <dbReference type="EMBL" id="KAK6180571.1"/>
    </source>
</evidence>
<protein>
    <recommendedName>
        <fullName evidence="6">Choline transporter-like protein</fullName>
    </recommendedName>
</protein>
<sequence length="632" mass="70514">MGCCAAYGNRVEPLEPSSQALEGPVKDRTCRDVLFLVLFICFIGGMCYVSYLGFISGNPNRLIYGTDSWGNVCSQNNDKIPGSNLSGQDMGQRPVIFYYDKDFLKDISSGNYLTSSSVSVCVSTCPNSTLTTVQHLQDFATTYDSRLCQYDVQISQYYSGDVNGTGTCPPLPVEATTEIFHRCIPNSLTSVFNQFGEVISSVLNLIDQDFSEKSYSDLQKTWQDILYLTSFALALSVVIIVLLRFFAGVLVWSMVIIMILASLAGTGFCWYSYYVKLTRNWLIGSIVATVVCLIVLLILLVMRKRIALAVQLFKEAGKAVGRMPVLLLQPFLTLTVRGGTAAGLVYLFLYLVTAKSTSVNDNNGHVVFTDDPKMNYLMAYYVLGFLWIMEFIVGCERMLISGAVVRWYFTRNKDDLNWPISKSYKTMIRYHLGSIALGSLLIALVQFVRLIVSFIDGRLRGKENPVAQVLLKMLSCCLWCFEKFLKFLNANAYIEIAIHGYSFCKAAKSAMSVIIKNVLRVAAVNCVGDFLLFVGKAGTVAIVAVVGIEMFRDRVDINYVWLPITVACIISYLLSSCFLSVYEMTIDAIFICFVEDCDMNDGEKNPYFMSKSLMKYVNGGKLVDNKEGKEVL</sequence>
<feature type="transmembrane region" description="Helical" evidence="6">
    <location>
        <begin position="560"/>
        <end position="582"/>
    </location>
</feature>
<dbReference type="AlphaFoldDB" id="A0AAN8JMH6"/>
<evidence type="ECO:0000256" key="3">
    <source>
        <dbReference type="ARBA" id="ARBA00022692"/>
    </source>
</evidence>
<evidence type="ECO:0000256" key="1">
    <source>
        <dbReference type="ARBA" id="ARBA00004141"/>
    </source>
</evidence>
<dbReference type="Pfam" id="PF04515">
    <property type="entry name" value="Choline_transpo"/>
    <property type="match status" value="1"/>
</dbReference>
<feature type="transmembrane region" description="Helical" evidence="6">
    <location>
        <begin position="281"/>
        <end position="302"/>
    </location>
</feature>
<proteinExistence type="inferred from homology"/>
<dbReference type="PANTHER" id="PTHR12385:SF96">
    <property type="entry name" value="CHOLINE TRANSPORTER-LIKE PROTEIN"/>
    <property type="match status" value="1"/>
</dbReference>
<comment type="subcellular location">
    <subcellularLocation>
        <location evidence="6">Cell membrane</location>
        <topology evidence="6">Multi-pass membrane protein</topology>
    </subcellularLocation>
    <subcellularLocation>
        <location evidence="1">Membrane</location>
        <topology evidence="1">Multi-pass membrane protein</topology>
    </subcellularLocation>
</comment>
<dbReference type="EMBL" id="JAZGQO010000008">
    <property type="protein sequence ID" value="KAK6180571.1"/>
    <property type="molecule type" value="Genomic_DNA"/>
</dbReference>
<dbReference type="GO" id="GO:0005886">
    <property type="term" value="C:plasma membrane"/>
    <property type="evidence" value="ECO:0007669"/>
    <property type="project" value="UniProtKB-SubCell"/>
</dbReference>
<reference evidence="7 8" key="1">
    <citation type="submission" date="2024-01" db="EMBL/GenBank/DDBJ databases">
        <title>The genome of the rayed Mediterranean limpet Patella caerulea (Linnaeus, 1758).</title>
        <authorList>
            <person name="Anh-Thu Weber A."/>
            <person name="Halstead-Nussloch G."/>
        </authorList>
    </citation>
    <scope>NUCLEOTIDE SEQUENCE [LARGE SCALE GENOMIC DNA]</scope>
    <source>
        <strain evidence="7">AATW-2023a</strain>
        <tissue evidence="7">Whole specimen</tissue>
    </source>
</reference>
<organism evidence="7 8">
    <name type="scientific">Patella caerulea</name>
    <name type="common">Rayed Mediterranean limpet</name>
    <dbReference type="NCBI Taxonomy" id="87958"/>
    <lineage>
        <taxon>Eukaryota</taxon>
        <taxon>Metazoa</taxon>
        <taxon>Spiralia</taxon>
        <taxon>Lophotrochozoa</taxon>
        <taxon>Mollusca</taxon>
        <taxon>Gastropoda</taxon>
        <taxon>Patellogastropoda</taxon>
        <taxon>Patelloidea</taxon>
        <taxon>Patellidae</taxon>
        <taxon>Patella</taxon>
    </lineage>
</organism>
<evidence type="ECO:0000313" key="8">
    <source>
        <dbReference type="Proteomes" id="UP001347796"/>
    </source>
</evidence>
<evidence type="ECO:0000256" key="5">
    <source>
        <dbReference type="ARBA" id="ARBA00023136"/>
    </source>
</evidence>
<keyword evidence="8" id="KW-1185">Reference proteome</keyword>
<dbReference type="Proteomes" id="UP001347796">
    <property type="component" value="Unassembled WGS sequence"/>
</dbReference>
<dbReference type="InterPro" id="IPR007603">
    <property type="entry name" value="Choline_transptr-like"/>
</dbReference>
<comment type="similarity">
    <text evidence="2 6">Belongs to the CTL (choline transporter-like) family.</text>
</comment>
<feature type="transmembrane region" description="Helical" evidence="6">
    <location>
        <begin position="225"/>
        <end position="243"/>
    </location>
</feature>
<evidence type="ECO:0000256" key="4">
    <source>
        <dbReference type="ARBA" id="ARBA00022989"/>
    </source>
</evidence>
<keyword evidence="3 6" id="KW-0812">Transmembrane</keyword>
<comment type="function">
    <text evidence="6">Choline transporter.</text>
</comment>